<dbReference type="EMBL" id="HF951689">
    <property type="protein sequence ID" value="CCW35333.1"/>
    <property type="molecule type" value="Genomic_DNA"/>
</dbReference>
<dbReference type="HOGENOM" id="CLU_2463508_0_0_0"/>
<dbReference type="InParanoid" id="S0EUJ7"/>
<evidence type="ECO:0000313" key="2">
    <source>
        <dbReference type="Proteomes" id="UP000014227"/>
    </source>
</evidence>
<reference evidence="2" key="1">
    <citation type="submission" date="2013-03" db="EMBL/GenBank/DDBJ databases">
        <title>Genome sequence of Chthonomonas calidirosea, the first sequenced genome from the Armatimonadetes phylum (formally candidate division OP10).</title>
        <authorList>
            <person name="Lee K.C.Y."/>
            <person name="Morgan X.C."/>
            <person name="Dunfield P.F."/>
            <person name="Tamas I."/>
            <person name="Houghton K.M."/>
            <person name="Vyssotski M."/>
            <person name="Ryan J.L.J."/>
            <person name="Lagutin K."/>
            <person name="McDonald I.R."/>
            <person name="Stott M.B."/>
        </authorList>
    </citation>
    <scope>NUCLEOTIDE SEQUENCE [LARGE SCALE GENOMIC DNA]</scope>
    <source>
        <strain evidence="2">DSM 23976 / ICMP 18418 / T49</strain>
    </source>
</reference>
<name>S0EUJ7_CHTCT</name>
<sequence>MQIPLSIESTLPAYLIICVVVKETEGSYTGLGFHPHHSEASEGGGEELAACDAAQTSRRLRWVTTYGGGTLPSPCCSFLLRLLWLAIV</sequence>
<dbReference type="AlphaFoldDB" id="S0EUJ7"/>
<dbReference type="KEGG" id="ccz:CCALI_01517"/>
<proteinExistence type="predicted"/>
<accession>S0EUJ7</accession>
<protein>
    <submittedName>
        <fullName evidence="1">Uncharacterized protein</fullName>
    </submittedName>
</protein>
<evidence type="ECO:0000313" key="1">
    <source>
        <dbReference type="EMBL" id="CCW35333.1"/>
    </source>
</evidence>
<organism evidence="1 2">
    <name type="scientific">Chthonomonas calidirosea (strain DSM 23976 / ICMP 18418 / T49)</name>
    <dbReference type="NCBI Taxonomy" id="1303518"/>
    <lineage>
        <taxon>Bacteria</taxon>
        <taxon>Bacillati</taxon>
        <taxon>Armatimonadota</taxon>
        <taxon>Chthonomonadia</taxon>
        <taxon>Chthonomonadales</taxon>
        <taxon>Chthonomonadaceae</taxon>
        <taxon>Chthonomonas</taxon>
    </lineage>
</organism>
<gene>
    <name evidence="1" type="ORF">CCALI_01517</name>
</gene>
<dbReference type="Proteomes" id="UP000014227">
    <property type="component" value="Chromosome I"/>
</dbReference>
<keyword evidence="2" id="KW-1185">Reference proteome</keyword>